<evidence type="ECO:0000256" key="1">
    <source>
        <dbReference type="SAM" id="MobiDB-lite"/>
    </source>
</evidence>
<name>A0A0C9SV91_PLICR</name>
<feature type="compositionally biased region" description="Basic residues" evidence="1">
    <location>
        <begin position="169"/>
        <end position="188"/>
    </location>
</feature>
<gene>
    <name evidence="2" type="ORF">PLICRDRAFT_702660</name>
</gene>
<feature type="compositionally biased region" description="Pro residues" evidence="1">
    <location>
        <begin position="72"/>
        <end position="81"/>
    </location>
</feature>
<accession>A0A0C9SV91</accession>
<dbReference type="EMBL" id="KN832598">
    <property type="protein sequence ID" value="KII82915.1"/>
    <property type="molecule type" value="Genomic_DNA"/>
</dbReference>
<organism evidence="2 3">
    <name type="scientific">Plicaturopsis crispa FD-325 SS-3</name>
    <dbReference type="NCBI Taxonomy" id="944288"/>
    <lineage>
        <taxon>Eukaryota</taxon>
        <taxon>Fungi</taxon>
        <taxon>Dikarya</taxon>
        <taxon>Basidiomycota</taxon>
        <taxon>Agaricomycotina</taxon>
        <taxon>Agaricomycetes</taxon>
        <taxon>Agaricomycetidae</taxon>
        <taxon>Amylocorticiales</taxon>
        <taxon>Amylocorticiaceae</taxon>
        <taxon>Plicatura</taxon>
        <taxon>Plicaturopsis crispa</taxon>
    </lineage>
</organism>
<keyword evidence="3" id="KW-1185">Reference proteome</keyword>
<sequence>MSRNCREISSFILLTHTKPPGHRTRQHHHASLRKAQRPPPTQTPPRTLYPANHDDHPAPARPTARCCGRQHTPPPHSAYHPKTPPFPLLRTYPTHCTHPPANDSFSTPFTRSPSQITTAKPPLPVSRNYTPPAHLRIPTTLGVIQHTPAPPISRRRPRRAAALGVLPVRPHRIASTRHQRTPTRRARQHPGALLHPWRRASDARRSRNDPGAALAHGHRRPQRTGGCRRPQAPAQLSRYGERRDGNGDDERRREQRQRQRRQRLALSPFTLPPPSRLPLSSTAPPYPLPTVASAVVFVPPCHHCSYSSLHK</sequence>
<feature type="region of interest" description="Disordered" evidence="1">
    <location>
        <begin position="102"/>
        <end position="126"/>
    </location>
</feature>
<dbReference type="Proteomes" id="UP000053263">
    <property type="component" value="Unassembled WGS sequence"/>
</dbReference>
<reference evidence="2 3" key="1">
    <citation type="submission" date="2014-06" db="EMBL/GenBank/DDBJ databases">
        <title>Evolutionary Origins and Diversification of the Mycorrhizal Mutualists.</title>
        <authorList>
            <consortium name="DOE Joint Genome Institute"/>
            <consortium name="Mycorrhizal Genomics Consortium"/>
            <person name="Kohler A."/>
            <person name="Kuo A."/>
            <person name="Nagy L.G."/>
            <person name="Floudas D."/>
            <person name="Copeland A."/>
            <person name="Barry K.W."/>
            <person name="Cichocki N."/>
            <person name="Veneault-Fourrey C."/>
            <person name="LaButti K."/>
            <person name="Lindquist E.A."/>
            <person name="Lipzen A."/>
            <person name="Lundell T."/>
            <person name="Morin E."/>
            <person name="Murat C."/>
            <person name="Riley R."/>
            <person name="Ohm R."/>
            <person name="Sun H."/>
            <person name="Tunlid A."/>
            <person name="Henrissat B."/>
            <person name="Grigoriev I.V."/>
            <person name="Hibbett D.S."/>
            <person name="Martin F."/>
        </authorList>
    </citation>
    <scope>NUCLEOTIDE SEQUENCE [LARGE SCALE GENOMIC DNA]</scope>
    <source>
        <strain evidence="2 3">FD-325 SS-3</strain>
    </source>
</reference>
<protein>
    <submittedName>
        <fullName evidence="2">Uncharacterized protein</fullName>
    </submittedName>
</protein>
<dbReference type="HOGENOM" id="CLU_894644_0_0_1"/>
<evidence type="ECO:0000313" key="2">
    <source>
        <dbReference type="EMBL" id="KII82915.1"/>
    </source>
</evidence>
<dbReference type="AlphaFoldDB" id="A0A0C9SV91"/>
<feature type="compositionally biased region" description="Basic and acidic residues" evidence="1">
    <location>
        <begin position="199"/>
        <end position="208"/>
    </location>
</feature>
<feature type="compositionally biased region" description="Basic and acidic residues" evidence="1">
    <location>
        <begin position="239"/>
        <end position="257"/>
    </location>
</feature>
<proteinExistence type="predicted"/>
<feature type="region of interest" description="Disordered" evidence="1">
    <location>
        <begin position="1"/>
        <end position="81"/>
    </location>
</feature>
<evidence type="ECO:0000313" key="3">
    <source>
        <dbReference type="Proteomes" id="UP000053263"/>
    </source>
</evidence>
<feature type="compositionally biased region" description="Polar residues" evidence="1">
    <location>
        <begin position="103"/>
        <end position="118"/>
    </location>
</feature>
<feature type="compositionally biased region" description="Basic residues" evidence="1">
    <location>
        <begin position="19"/>
        <end position="36"/>
    </location>
</feature>
<feature type="region of interest" description="Disordered" evidence="1">
    <location>
        <begin position="163"/>
        <end position="282"/>
    </location>
</feature>